<organism evidence="1 2">
    <name type="scientific">Puia dinghuensis</name>
    <dbReference type="NCBI Taxonomy" id="1792502"/>
    <lineage>
        <taxon>Bacteria</taxon>
        <taxon>Pseudomonadati</taxon>
        <taxon>Bacteroidota</taxon>
        <taxon>Chitinophagia</taxon>
        <taxon>Chitinophagales</taxon>
        <taxon>Chitinophagaceae</taxon>
        <taxon>Puia</taxon>
    </lineage>
</organism>
<dbReference type="AlphaFoldDB" id="A0A8J2XTM9"/>
<dbReference type="Proteomes" id="UP000607559">
    <property type="component" value="Unassembled WGS sequence"/>
</dbReference>
<reference evidence="1" key="2">
    <citation type="submission" date="2020-09" db="EMBL/GenBank/DDBJ databases">
        <authorList>
            <person name="Sun Q."/>
            <person name="Zhou Y."/>
        </authorList>
    </citation>
    <scope>NUCLEOTIDE SEQUENCE</scope>
    <source>
        <strain evidence="1">CGMCC 1.15448</strain>
    </source>
</reference>
<reference evidence="1" key="1">
    <citation type="journal article" date="2014" name="Int. J. Syst. Evol. Microbiol.">
        <title>Complete genome sequence of Corynebacterium casei LMG S-19264T (=DSM 44701T), isolated from a smear-ripened cheese.</title>
        <authorList>
            <consortium name="US DOE Joint Genome Institute (JGI-PGF)"/>
            <person name="Walter F."/>
            <person name="Albersmeier A."/>
            <person name="Kalinowski J."/>
            <person name="Ruckert C."/>
        </authorList>
    </citation>
    <scope>NUCLEOTIDE SEQUENCE</scope>
    <source>
        <strain evidence="1">CGMCC 1.15448</strain>
    </source>
</reference>
<evidence type="ECO:0000313" key="2">
    <source>
        <dbReference type="Proteomes" id="UP000607559"/>
    </source>
</evidence>
<comment type="caution">
    <text evidence="1">The sequence shown here is derived from an EMBL/GenBank/DDBJ whole genome shotgun (WGS) entry which is preliminary data.</text>
</comment>
<accession>A0A8J2XTM9</accession>
<keyword evidence="2" id="KW-1185">Reference proteome</keyword>
<sequence>MSNLKILIQKNYLMKLKLLVALLLTEQIVIGQGLAQKADTSNYYDYFSSYQTNKNIRGRKLTTNWLRKNEAIPVIMDELQKGGFDWLYDNTLFKVDSGQYVVLAAYSRKSNFGFLYIEGHEVPPSKRHRRELSQQSDRGVDYFSCEETPTGEPNFVKIKKLPKNIFILNENCYWYQYTENPVDNNFLITKEIALNILRQDIKAYLIKAPKPKQ</sequence>
<gene>
    <name evidence="1" type="ORF">GCM10011511_48110</name>
</gene>
<name>A0A8J2XTM9_9BACT</name>
<dbReference type="EMBL" id="BMJC01000005">
    <property type="protein sequence ID" value="GGB18686.1"/>
    <property type="molecule type" value="Genomic_DNA"/>
</dbReference>
<evidence type="ECO:0000313" key="1">
    <source>
        <dbReference type="EMBL" id="GGB18686.1"/>
    </source>
</evidence>
<protein>
    <submittedName>
        <fullName evidence="1">Uncharacterized protein</fullName>
    </submittedName>
</protein>
<proteinExistence type="predicted"/>